<comment type="caution">
    <text evidence="1">The sequence shown here is derived from an EMBL/GenBank/DDBJ whole genome shotgun (WGS) entry which is preliminary data.</text>
</comment>
<protein>
    <submittedName>
        <fullName evidence="1">Uncharacterized protein</fullName>
    </submittedName>
</protein>
<evidence type="ECO:0000313" key="1">
    <source>
        <dbReference type="EMBL" id="KAF9646261.1"/>
    </source>
</evidence>
<dbReference type="Proteomes" id="UP000886501">
    <property type="component" value="Unassembled WGS sequence"/>
</dbReference>
<organism evidence="1 2">
    <name type="scientific">Thelephora ganbajun</name>
    <name type="common">Ganba fungus</name>
    <dbReference type="NCBI Taxonomy" id="370292"/>
    <lineage>
        <taxon>Eukaryota</taxon>
        <taxon>Fungi</taxon>
        <taxon>Dikarya</taxon>
        <taxon>Basidiomycota</taxon>
        <taxon>Agaricomycotina</taxon>
        <taxon>Agaricomycetes</taxon>
        <taxon>Thelephorales</taxon>
        <taxon>Thelephoraceae</taxon>
        <taxon>Thelephora</taxon>
    </lineage>
</organism>
<sequence length="319" mass="35382">MGLLLMLPLSLIAINAGIPCSWDYCVSLWFEWKILTKEYPFKWPLIPYFLTRYFGLASLIANLIFVYPYKELNCQVLQKSIVVFGNIGITAASGNLMVRAIIVWDYRRWVIVLLSLLLVGQWVLVFVGLGVGAVTWNRLLGACVPIGSRAEYMILLGAFSIYTAGFDFIIVVFTVLGVRKSGRDSLASLLRRQGIGYFGLILIVHTITIALVFYDQNSFLGIYGGLTAVVFSPIVACRVVRAVFDAPLQNYRETTKSPCFPSCDTSRSPHPAPQETRVQFTTRINLSQPEAEEYEMQSTVGKRSCGLGSSVGGTTTDNV</sequence>
<reference evidence="1" key="2">
    <citation type="journal article" date="2020" name="Nat. Commun.">
        <title>Large-scale genome sequencing of mycorrhizal fungi provides insights into the early evolution of symbiotic traits.</title>
        <authorList>
            <person name="Miyauchi S."/>
            <person name="Kiss E."/>
            <person name="Kuo A."/>
            <person name="Drula E."/>
            <person name="Kohler A."/>
            <person name="Sanchez-Garcia M."/>
            <person name="Morin E."/>
            <person name="Andreopoulos B."/>
            <person name="Barry K.W."/>
            <person name="Bonito G."/>
            <person name="Buee M."/>
            <person name="Carver A."/>
            <person name="Chen C."/>
            <person name="Cichocki N."/>
            <person name="Clum A."/>
            <person name="Culley D."/>
            <person name="Crous P.W."/>
            <person name="Fauchery L."/>
            <person name="Girlanda M."/>
            <person name="Hayes R.D."/>
            <person name="Keri Z."/>
            <person name="LaButti K."/>
            <person name="Lipzen A."/>
            <person name="Lombard V."/>
            <person name="Magnuson J."/>
            <person name="Maillard F."/>
            <person name="Murat C."/>
            <person name="Nolan M."/>
            <person name="Ohm R.A."/>
            <person name="Pangilinan J."/>
            <person name="Pereira M.F."/>
            <person name="Perotto S."/>
            <person name="Peter M."/>
            <person name="Pfister S."/>
            <person name="Riley R."/>
            <person name="Sitrit Y."/>
            <person name="Stielow J.B."/>
            <person name="Szollosi G."/>
            <person name="Zifcakova L."/>
            <person name="Stursova M."/>
            <person name="Spatafora J.W."/>
            <person name="Tedersoo L."/>
            <person name="Vaario L.M."/>
            <person name="Yamada A."/>
            <person name="Yan M."/>
            <person name="Wang P."/>
            <person name="Xu J."/>
            <person name="Bruns T."/>
            <person name="Baldrian P."/>
            <person name="Vilgalys R."/>
            <person name="Dunand C."/>
            <person name="Henrissat B."/>
            <person name="Grigoriev I.V."/>
            <person name="Hibbett D."/>
            <person name="Nagy L.G."/>
            <person name="Martin F.M."/>
        </authorList>
    </citation>
    <scope>NUCLEOTIDE SEQUENCE</scope>
    <source>
        <strain evidence="1">P2</strain>
    </source>
</reference>
<reference evidence="1" key="1">
    <citation type="submission" date="2019-10" db="EMBL/GenBank/DDBJ databases">
        <authorList>
            <consortium name="DOE Joint Genome Institute"/>
            <person name="Kuo A."/>
            <person name="Miyauchi S."/>
            <person name="Kiss E."/>
            <person name="Drula E."/>
            <person name="Kohler A."/>
            <person name="Sanchez-Garcia M."/>
            <person name="Andreopoulos B."/>
            <person name="Barry K.W."/>
            <person name="Bonito G."/>
            <person name="Buee M."/>
            <person name="Carver A."/>
            <person name="Chen C."/>
            <person name="Cichocki N."/>
            <person name="Clum A."/>
            <person name="Culley D."/>
            <person name="Crous P.W."/>
            <person name="Fauchery L."/>
            <person name="Girlanda M."/>
            <person name="Hayes R."/>
            <person name="Keri Z."/>
            <person name="Labutti K."/>
            <person name="Lipzen A."/>
            <person name="Lombard V."/>
            <person name="Magnuson J."/>
            <person name="Maillard F."/>
            <person name="Morin E."/>
            <person name="Murat C."/>
            <person name="Nolan M."/>
            <person name="Ohm R."/>
            <person name="Pangilinan J."/>
            <person name="Pereira M."/>
            <person name="Perotto S."/>
            <person name="Peter M."/>
            <person name="Riley R."/>
            <person name="Sitrit Y."/>
            <person name="Stielow B."/>
            <person name="Szollosi G."/>
            <person name="Zifcakova L."/>
            <person name="Stursova M."/>
            <person name="Spatafora J.W."/>
            <person name="Tedersoo L."/>
            <person name="Vaario L.-M."/>
            <person name="Yamada A."/>
            <person name="Yan M."/>
            <person name="Wang P."/>
            <person name="Xu J."/>
            <person name="Bruns T."/>
            <person name="Baldrian P."/>
            <person name="Vilgalys R."/>
            <person name="Henrissat B."/>
            <person name="Grigoriev I.V."/>
            <person name="Hibbett D."/>
            <person name="Nagy L.G."/>
            <person name="Martin F.M."/>
        </authorList>
    </citation>
    <scope>NUCLEOTIDE SEQUENCE</scope>
    <source>
        <strain evidence="1">P2</strain>
    </source>
</reference>
<proteinExistence type="predicted"/>
<keyword evidence="2" id="KW-1185">Reference proteome</keyword>
<evidence type="ECO:0000313" key="2">
    <source>
        <dbReference type="Proteomes" id="UP000886501"/>
    </source>
</evidence>
<name>A0ACB6ZAR5_THEGA</name>
<dbReference type="EMBL" id="MU118063">
    <property type="protein sequence ID" value="KAF9646261.1"/>
    <property type="molecule type" value="Genomic_DNA"/>
</dbReference>
<gene>
    <name evidence="1" type="ORF">BDM02DRAFT_265998</name>
</gene>
<accession>A0ACB6ZAR5</accession>